<dbReference type="GeneID" id="19273616"/>
<evidence type="ECO:0000256" key="1">
    <source>
        <dbReference type="ARBA" id="ARBA00023002"/>
    </source>
</evidence>
<sequence length="326" mass="35303">MLHQPYMKLFPISLPPADTFAGQRAVVTGGTTGLGLAAAAHLINLGAAEVITRGRSKGRARALELDMEDYTSIVEFAAKVKDIGKGSGGVDVVILNAGMIGVEPRVTANGWEQNIQVNTISSILLATLLLPHLKAQRASRSSPAHITLVSSGRFAEPNIVDWPKWHDEGILAHFSKPENWPGSQGMYPITKLSLQYGFRELAELARGPDGRPDVIMNTVCPGAVKTDLSRGYAENGVAFRVALGIFSAVFAKSAENGARAYMAAVTTKEEEHGKMVQFYWSNAQLAAQEAKNLGSEAGRRLQSWVWDEICKEMVSKVPETKEFLKA</sequence>
<dbReference type="Pfam" id="PF00106">
    <property type="entry name" value="adh_short"/>
    <property type="match status" value="1"/>
</dbReference>
<dbReference type="eggNOG" id="KOG1208">
    <property type="taxonomic scope" value="Eukaryota"/>
</dbReference>
<dbReference type="Gene3D" id="3.40.50.720">
    <property type="entry name" value="NAD(P)-binding Rossmann-like Domain"/>
    <property type="match status" value="1"/>
</dbReference>
<dbReference type="PRINTS" id="PR00081">
    <property type="entry name" value="GDHRDH"/>
</dbReference>
<proteinExistence type="predicted"/>
<dbReference type="HOGENOM" id="CLU_010194_44_4_1"/>
<gene>
    <name evidence="2" type="ORF">PFICI_08603</name>
</gene>
<dbReference type="OMA" id="AMYATSK"/>
<dbReference type="SUPFAM" id="SSF51735">
    <property type="entry name" value="NAD(P)-binding Rossmann-fold domains"/>
    <property type="match status" value="1"/>
</dbReference>
<protein>
    <submittedName>
        <fullName evidence="2">Uncharacterized protein</fullName>
    </submittedName>
</protein>
<reference evidence="3" key="1">
    <citation type="journal article" date="2015" name="BMC Genomics">
        <title>Genomic and transcriptomic analysis of the endophytic fungus Pestalotiopsis fici reveals its lifestyle and high potential for synthesis of natural products.</title>
        <authorList>
            <person name="Wang X."/>
            <person name="Zhang X."/>
            <person name="Liu L."/>
            <person name="Xiang M."/>
            <person name="Wang W."/>
            <person name="Sun X."/>
            <person name="Che Y."/>
            <person name="Guo L."/>
            <person name="Liu G."/>
            <person name="Guo L."/>
            <person name="Wang C."/>
            <person name="Yin W.B."/>
            <person name="Stadler M."/>
            <person name="Zhang X."/>
            <person name="Liu X."/>
        </authorList>
    </citation>
    <scope>NUCLEOTIDE SEQUENCE [LARGE SCALE GENOMIC DNA]</scope>
    <source>
        <strain evidence="3">W106-1 / CGMCC3.15140</strain>
    </source>
</reference>
<organism evidence="2 3">
    <name type="scientific">Pestalotiopsis fici (strain W106-1 / CGMCC3.15140)</name>
    <dbReference type="NCBI Taxonomy" id="1229662"/>
    <lineage>
        <taxon>Eukaryota</taxon>
        <taxon>Fungi</taxon>
        <taxon>Dikarya</taxon>
        <taxon>Ascomycota</taxon>
        <taxon>Pezizomycotina</taxon>
        <taxon>Sordariomycetes</taxon>
        <taxon>Xylariomycetidae</taxon>
        <taxon>Amphisphaeriales</taxon>
        <taxon>Sporocadaceae</taxon>
        <taxon>Pestalotiopsis</taxon>
    </lineage>
</organism>
<dbReference type="InParanoid" id="W3WY45"/>
<evidence type="ECO:0000313" key="2">
    <source>
        <dbReference type="EMBL" id="ETS78750.1"/>
    </source>
</evidence>
<dbReference type="GO" id="GO:0016491">
    <property type="term" value="F:oxidoreductase activity"/>
    <property type="evidence" value="ECO:0007669"/>
    <property type="project" value="UniProtKB-KW"/>
</dbReference>
<keyword evidence="3" id="KW-1185">Reference proteome</keyword>
<dbReference type="KEGG" id="pfy:PFICI_08603"/>
<accession>W3WY45</accession>
<dbReference type="OrthoDB" id="542013at2759"/>
<dbReference type="RefSeq" id="XP_007835375.1">
    <property type="nucleotide sequence ID" value="XM_007837184.1"/>
</dbReference>
<dbReference type="PANTHER" id="PTHR43157:SF22">
    <property type="entry name" value="SHORT-CHAIN DEHYDROGENASE_REDUCTASE PHMF"/>
    <property type="match status" value="1"/>
</dbReference>
<name>W3WY45_PESFW</name>
<dbReference type="Proteomes" id="UP000030651">
    <property type="component" value="Unassembled WGS sequence"/>
</dbReference>
<keyword evidence="1" id="KW-0560">Oxidoreductase</keyword>
<dbReference type="PANTHER" id="PTHR43157">
    <property type="entry name" value="PHOSPHATIDYLINOSITOL-GLYCAN BIOSYNTHESIS CLASS F PROTEIN-RELATED"/>
    <property type="match status" value="1"/>
</dbReference>
<dbReference type="EMBL" id="KI912114">
    <property type="protein sequence ID" value="ETS78750.1"/>
    <property type="molecule type" value="Genomic_DNA"/>
</dbReference>
<dbReference type="InterPro" id="IPR036291">
    <property type="entry name" value="NAD(P)-bd_dom_sf"/>
</dbReference>
<dbReference type="AlphaFoldDB" id="W3WY45"/>
<dbReference type="InterPro" id="IPR002347">
    <property type="entry name" value="SDR_fam"/>
</dbReference>
<evidence type="ECO:0000313" key="3">
    <source>
        <dbReference type="Proteomes" id="UP000030651"/>
    </source>
</evidence>